<name>A0ABV4Z1J7_9BACI</name>
<gene>
    <name evidence="1" type="ORF">P5G62_028115</name>
</gene>
<proteinExistence type="predicted"/>
<organism evidence="1 2">
    <name type="scientific">Neobacillus driksii</name>
    <dbReference type="NCBI Taxonomy" id="3035913"/>
    <lineage>
        <taxon>Bacteria</taxon>
        <taxon>Bacillati</taxon>
        <taxon>Bacillota</taxon>
        <taxon>Bacilli</taxon>
        <taxon>Bacillales</taxon>
        <taxon>Bacillaceae</taxon>
        <taxon>Neobacillus</taxon>
    </lineage>
</organism>
<keyword evidence="2" id="KW-1185">Reference proteome</keyword>
<reference evidence="1 2" key="1">
    <citation type="submission" date="2024-05" db="EMBL/GenBank/DDBJ databases">
        <authorList>
            <person name="Venkateswaran K."/>
        </authorList>
    </citation>
    <scope>NUCLEOTIDE SEQUENCE [LARGE SCALE GENOMIC DNA]</scope>
    <source>
        <strain evidence="1 2">179-C4-2-HS</strain>
    </source>
</reference>
<sequence>MKKALLIIGIIVGLVVISPFLLLGVYALDFVYYDANDDKAEKAALEYLEEKYGERFEIDDVEYNHILGDDEGSYILSVHPEASPDITFGVNTTEKYQVTSDGYKERNWSNQFRKEMIPIIEPLFQGTGEYYVYGSFPSEIEERYQFEDSYQTIYQENPHQSYERIHILNFDDTLDKEKEFQRIYQLWETIKDRQNRDNNIEIEYYPKELQKKLKTYPDLNEFENEHRQEITYTCRFSKQGLQDKPLTSPGEIEAYCRQM</sequence>
<dbReference type="Proteomes" id="UP001241748">
    <property type="component" value="Unassembled WGS sequence"/>
</dbReference>
<accession>A0ABV4Z1J7</accession>
<protein>
    <submittedName>
        <fullName evidence="1">Uncharacterized protein</fullName>
    </submittedName>
</protein>
<dbReference type="RefSeq" id="WP_306075239.1">
    <property type="nucleotide sequence ID" value="NZ_JAROBZ020000004.1"/>
</dbReference>
<evidence type="ECO:0000313" key="2">
    <source>
        <dbReference type="Proteomes" id="UP001241748"/>
    </source>
</evidence>
<evidence type="ECO:0000313" key="1">
    <source>
        <dbReference type="EMBL" id="MFB3170959.1"/>
    </source>
</evidence>
<dbReference type="EMBL" id="JAROBZ020000004">
    <property type="protein sequence ID" value="MFB3170959.1"/>
    <property type="molecule type" value="Genomic_DNA"/>
</dbReference>
<comment type="caution">
    <text evidence="1">The sequence shown here is derived from an EMBL/GenBank/DDBJ whole genome shotgun (WGS) entry which is preliminary data.</text>
</comment>